<sequence>CTIAWLCAESPDRAKVDVSSAPVLGSGAGNTLDSLHKPLCGLRFSMNTPIHMFG</sequence>
<protein>
    <submittedName>
        <fullName evidence="1">Uncharacterized protein</fullName>
    </submittedName>
</protein>
<keyword evidence="2" id="KW-1185">Reference proteome</keyword>
<feature type="non-terminal residue" evidence="1">
    <location>
        <position position="54"/>
    </location>
</feature>
<proteinExistence type="predicted"/>
<organism evidence="1 2">
    <name type="scientific">Chaenocephalus aceratus</name>
    <name type="common">Blackfin icefish</name>
    <name type="synonym">Chaenichthys aceratus</name>
    <dbReference type="NCBI Taxonomy" id="36190"/>
    <lineage>
        <taxon>Eukaryota</taxon>
        <taxon>Metazoa</taxon>
        <taxon>Chordata</taxon>
        <taxon>Craniata</taxon>
        <taxon>Vertebrata</taxon>
        <taxon>Euteleostomi</taxon>
        <taxon>Actinopterygii</taxon>
        <taxon>Neopterygii</taxon>
        <taxon>Teleostei</taxon>
        <taxon>Neoteleostei</taxon>
        <taxon>Acanthomorphata</taxon>
        <taxon>Eupercaria</taxon>
        <taxon>Perciformes</taxon>
        <taxon>Notothenioidei</taxon>
        <taxon>Channichthyidae</taxon>
        <taxon>Chaenocephalus</taxon>
    </lineage>
</organism>
<reference evidence="1" key="1">
    <citation type="submission" date="2022-05" db="EMBL/GenBank/DDBJ databases">
        <title>Chromosome-level genome of Chaenocephalus aceratus.</title>
        <authorList>
            <person name="Park H."/>
        </authorList>
    </citation>
    <scope>NUCLEOTIDE SEQUENCE</scope>
    <source>
        <strain evidence="1">KU_202001</strain>
    </source>
</reference>
<dbReference type="Proteomes" id="UP001057452">
    <property type="component" value="Chromosome 22"/>
</dbReference>
<gene>
    <name evidence="1" type="ORF">KUCAC02_024429</name>
</gene>
<feature type="non-terminal residue" evidence="1">
    <location>
        <position position="1"/>
    </location>
</feature>
<accession>A0ACB9WIR8</accession>
<evidence type="ECO:0000313" key="2">
    <source>
        <dbReference type="Proteomes" id="UP001057452"/>
    </source>
</evidence>
<evidence type="ECO:0000313" key="1">
    <source>
        <dbReference type="EMBL" id="KAI4813077.1"/>
    </source>
</evidence>
<dbReference type="EMBL" id="CM043806">
    <property type="protein sequence ID" value="KAI4813077.1"/>
    <property type="molecule type" value="Genomic_DNA"/>
</dbReference>
<comment type="caution">
    <text evidence="1">The sequence shown here is derived from an EMBL/GenBank/DDBJ whole genome shotgun (WGS) entry which is preliminary data.</text>
</comment>
<name>A0ACB9WIR8_CHAAC</name>